<dbReference type="Proteomes" id="UP001457282">
    <property type="component" value="Unassembled WGS sequence"/>
</dbReference>
<accession>A0AAW1VKS1</accession>
<organism evidence="2 3">
    <name type="scientific">Rubus argutus</name>
    <name type="common">Southern blackberry</name>
    <dbReference type="NCBI Taxonomy" id="59490"/>
    <lineage>
        <taxon>Eukaryota</taxon>
        <taxon>Viridiplantae</taxon>
        <taxon>Streptophyta</taxon>
        <taxon>Embryophyta</taxon>
        <taxon>Tracheophyta</taxon>
        <taxon>Spermatophyta</taxon>
        <taxon>Magnoliopsida</taxon>
        <taxon>eudicotyledons</taxon>
        <taxon>Gunneridae</taxon>
        <taxon>Pentapetalae</taxon>
        <taxon>rosids</taxon>
        <taxon>fabids</taxon>
        <taxon>Rosales</taxon>
        <taxon>Rosaceae</taxon>
        <taxon>Rosoideae</taxon>
        <taxon>Rosoideae incertae sedis</taxon>
        <taxon>Rubus</taxon>
    </lineage>
</organism>
<name>A0AAW1VKS1_RUBAR</name>
<feature type="transmembrane region" description="Helical" evidence="1">
    <location>
        <begin position="28"/>
        <end position="52"/>
    </location>
</feature>
<gene>
    <name evidence="2" type="ORF">M0R45_000433</name>
</gene>
<dbReference type="EMBL" id="JBEDUW010000170">
    <property type="protein sequence ID" value="KAK9905177.1"/>
    <property type="molecule type" value="Genomic_DNA"/>
</dbReference>
<protein>
    <submittedName>
        <fullName evidence="2">Uncharacterized protein</fullName>
    </submittedName>
</protein>
<comment type="caution">
    <text evidence="2">The sequence shown here is derived from an EMBL/GenBank/DDBJ whole genome shotgun (WGS) entry which is preliminary data.</text>
</comment>
<keyword evidence="1" id="KW-1133">Transmembrane helix</keyword>
<dbReference type="AlphaFoldDB" id="A0AAW1VKS1"/>
<sequence>MGRGWWLEGGAIAPWARERRGRGGLGLWAGRFFSCFAGMVAHGVAGWGFFMAEMLKVEGKEMICDGGEDLRIVGYGLSCGFMVDWFGCEGRFGFCLGEAMVM</sequence>
<evidence type="ECO:0000256" key="1">
    <source>
        <dbReference type="SAM" id="Phobius"/>
    </source>
</evidence>
<proteinExistence type="predicted"/>
<keyword evidence="1" id="KW-0472">Membrane</keyword>
<keyword evidence="1" id="KW-0812">Transmembrane</keyword>
<keyword evidence="3" id="KW-1185">Reference proteome</keyword>
<reference evidence="2 3" key="1">
    <citation type="journal article" date="2023" name="G3 (Bethesda)">
        <title>A chromosome-length genome assembly and annotation of blackberry (Rubus argutus, cv. 'Hillquist').</title>
        <authorList>
            <person name="Bruna T."/>
            <person name="Aryal R."/>
            <person name="Dudchenko O."/>
            <person name="Sargent D.J."/>
            <person name="Mead D."/>
            <person name="Buti M."/>
            <person name="Cavallini A."/>
            <person name="Hytonen T."/>
            <person name="Andres J."/>
            <person name="Pham M."/>
            <person name="Weisz D."/>
            <person name="Mascagni F."/>
            <person name="Usai G."/>
            <person name="Natali L."/>
            <person name="Bassil N."/>
            <person name="Fernandez G.E."/>
            <person name="Lomsadze A."/>
            <person name="Armour M."/>
            <person name="Olukolu B."/>
            <person name="Poorten T."/>
            <person name="Britton C."/>
            <person name="Davik J."/>
            <person name="Ashrafi H."/>
            <person name="Aiden E.L."/>
            <person name="Borodovsky M."/>
            <person name="Worthington M."/>
        </authorList>
    </citation>
    <scope>NUCLEOTIDE SEQUENCE [LARGE SCALE GENOMIC DNA]</scope>
    <source>
        <strain evidence="2">PI 553951</strain>
    </source>
</reference>
<evidence type="ECO:0000313" key="3">
    <source>
        <dbReference type="Proteomes" id="UP001457282"/>
    </source>
</evidence>
<evidence type="ECO:0000313" key="2">
    <source>
        <dbReference type="EMBL" id="KAK9905177.1"/>
    </source>
</evidence>